<reference evidence="2" key="2">
    <citation type="journal article" date="2023" name="IMA Fungus">
        <title>Comparative genomic study of the Penicillium genus elucidates a diverse pangenome and 15 lateral gene transfer events.</title>
        <authorList>
            <person name="Petersen C."/>
            <person name="Sorensen T."/>
            <person name="Nielsen M.R."/>
            <person name="Sondergaard T.E."/>
            <person name="Sorensen J.L."/>
            <person name="Fitzpatrick D.A."/>
            <person name="Frisvad J.C."/>
            <person name="Nielsen K.L."/>
        </authorList>
    </citation>
    <scope>NUCLEOTIDE SEQUENCE</scope>
    <source>
        <strain evidence="2">IBT 19713</strain>
    </source>
</reference>
<evidence type="ECO:0000313" key="3">
    <source>
        <dbReference type="Proteomes" id="UP001150941"/>
    </source>
</evidence>
<dbReference type="EMBL" id="JAPQKS010000005">
    <property type="protein sequence ID" value="KAJ5225487.1"/>
    <property type="molecule type" value="Genomic_DNA"/>
</dbReference>
<evidence type="ECO:0000313" key="2">
    <source>
        <dbReference type="EMBL" id="KAJ5225487.1"/>
    </source>
</evidence>
<organism evidence="2 3">
    <name type="scientific">Penicillium chermesinum</name>
    <dbReference type="NCBI Taxonomy" id="63820"/>
    <lineage>
        <taxon>Eukaryota</taxon>
        <taxon>Fungi</taxon>
        <taxon>Dikarya</taxon>
        <taxon>Ascomycota</taxon>
        <taxon>Pezizomycotina</taxon>
        <taxon>Eurotiomycetes</taxon>
        <taxon>Eurotiomycetidae</taxon>
        <taxon>Eurotiales</taxon>
        <taxon>Aspergillaceae</taxon>
        <taxon>Penicillium</taxon>
    </lineage>
</organism>
<dbReference type="AlphaFoldDB" id="A0A9W9NSS0"/>
<gene>
    <name evidence="2" type="ORF">N7468_006712</name>
</gene>
<evidence type="ECO:0000256" key="1">
    <source>
        <dbReference type="SAM" id="MobiDB-lite"/>
    </source>
</evidence>
<proteinExistence type="predicted"/>
<name>A0A9W9NSS0_9EURO</name>
<keyword evidence="3" id="KW-1185">Reference proteome</keyword>
<accession>A0A9W9NSS0</accession>
<feature type="region of interest" description="Disordered" evidence="1">
    <location>
        <begin position="112"/>
        <end position="134"/>
    </location>
</feature>
<dbReference type="RefSeq" id="XP_058328898.1">
    <property type="nucleotide sequence ID" value="XM_058476008.1"/>
</dbReference>
<comment type="caution">
    <text evidence="2">The sequence shown here is derived from an EMBL/GenBank/DDBJ whole genome shotgun (WGS) entry which is preliminary data.</text>
</comment>
<dbReference type="Proteomes" id="UP001150941">
    <property type="component" value="Unassembled WGS sequence"/>
</dbReference>
<reference evidence="2" key="1">
    <citation type="submission" date="2022-11" db="EMBL/GenBank/DDBJ databases">
        <authorList>
            <person name="Petersen C."/>
        </authorList>
    </citation>
    <scope>NUCLEOTIDE SEQUENCE</scope>
    <source>
        <strain evidence="2">IBT 19713</strain>
    </source>
</reference>
<sequence length="134" mass="15050">MASQPKQPLFLGDKPIGDANVGFILSNTVSTSYLYHLDTLQPGELEYIKYDAARKLAQTTPGAMQEILRHLYRMTPAQNRFLQTHKVDPVTHFFRTLAYREIADDKAQRQRIAASHSGQASAKANAHVRANQNV</sequence>
<dbReference type="GeneID" id="83203311"/>
<protein>
    <submittedName>
        <fullName evidence="2">Uncharacterized protein</fullName>
    </submittedName>
</protein>